<dbReference type="Pfam" id="PF08447">
    <property type="entry name" value="PAS_3"/>
    <property type="match status" value="1"/>
</dbReference>
<organism evidence="2 3">
    <name type="scientific">Rhizobium terricola</name>
    <dbReference type="NCBI Taxonomy" id="2728849"/>
    <lineage>
        <taxon>Bacteria</taxon>
        <taxon>Pseudomonadati</taxon>
        <taxon>Pseudomonadota</taxon>
        <taxon>Alphaproteobacteria</taxon>
        <taxon>Hyphomicrobiales</taxon>
        <taxon>Rhizobiaceae</taxon>
        <taxon>Rhizobium/Agrobacterium group</taxon>
        <taxon>Rhizobium</taxon>
    </lineage>
</organism>
<dbReference type="Proteomes" id="UP000541470">
    <property type="component" value="Unassembled WGS sequence"/>
</dbReference>
<dbReference type="RefSeq" id="WP_169586795.1">
    <property type="nucleotide sequence ID" value="NZ_JABBGK010000001.1"/>
</dbReference>
<feature type="domain" description="PAS fold-3" evidence="1">
    <location>
        <begin position="49"/>
        <end position="124"/>
    </location>
</feature>
<gene>
    <name evidence="2" type="ORF">HHL25_02105</name>
</gene>
<sequence>MPLRFDQLDHKEFQDCTSVGMTEHEVVELAQSFRLYGFWRIDLDSGLFYATPDVFRIFDMESTDGRVNMVEFRSRIHPEDLPMLMESFERACSQKQSYHNIYRVKRGVDCWKFARTVGKFRARPGTSGELVGVTYEFFERLRTAAFSDEEE</sequence>
<name>A0A7Y0ASY1_9HYPH</name>
<proteinExistence type="predicted"/>
<evidence type="ECO:0000259" key="1">
    <source>
        <dbReference type="Pfam" id="PF08447"/>
    </source>
</evidence>
<reference evidence="2 3" key="1">
    <citation type="submission" date="2020-04" db="EMBL/GenBank/DDBJ databases">
        <title>Rhizobium sp. S-51 isolated from soil.</title>
        <authorList>
            <person name="Dahal R.H."/>
        </authorList>
    </citation>
    <scope>NUCLEOTIDE SEQUENCE [LARGE SCALE GENOMIC DNA]</scope>
    <source>
        <strain evidence="2 3">S-51</strain>
    </source>
</reference>
<comment type="caution">
    <text evidence="2">The sequence shown here is derived from an EMBL/GenBank/DDBJ whole genome shotgun (WGS) entry which is preliminary data.</text>
</comment>
<keyword evidence="3" id="KW-1185">Reference proteome</keyword>
<protein>
    <submittedName>
        <fullName evidence="2">PAS domain-containing protein</fullName>
    </submittedName>
</protein>
<accession>A0A7Y0ASY1</accession>
<dbReference type="AlphaFoldDB" id="A0A7Y0ASY1"/>
<dbReference type="InterPro" id="IPR035965">
    <property type="entry name" value="PAS-like_dom_sf"/>
</dbReference>
<evidence type="ECO:0000313" key="2">
    <source>
        <dbReference type="EMBL" id="NML72911.1"/>
    </source>
</evidence>
<dbReference type="InterPro" id="IPR013655">
    <property type="entry name" value="PAS_fold_3"/>
</dbReference>
<dbReference type="SUPFAM" id="SSF55785">
    <property type="entry name" value="PYP-like sensor domain (PAS domain)"/>
    <property type="match status" value="1"/>
</dbReference>
<evidence type="ECO:0000313" key="3">
    <source>
        <dbReference type="Proteomes" id="UP000541470"/>
    </source>
</evidence>
<dbReference type="EMBL" id="JABBGK010000001">
    <property type="protein sequence ID" value="NML72911.1"/>
    <property type="molecule type" value="Genomic_DNA"/>
</dbReference>
<dbReference type="Gene3D" id="3.30.450.20">
    <property type="entry name" value="PAS domain"/>
    <property type="match status" value="1"/>
</dbReference>